<dbReference type="EMBL" id="QVEV01000023">
    <property type="protein sequence ID" value="RGC14180.1"/>
    <property type="molecule type" value="Genomic_DNA"/>
</dbReference>
<gene>
    <name evidence="1" type="ORF">DXA38_14485</name>
</gene>
<name>A0A3E2VU61_CLOIN</name>
<evidence type="ECO:0000313" key="2">
    <source>
        <dbReference type="Proteomes" id="UP000260025"/>
    </source>
</evidence>
<organism evidence="1 2">
    <name type="scientific">Clostridium innocuum</name>
    <dbReference type="NCBI Taxonomy" id="1522"/>
    <lineage>
        <taxon>Bacteria</taxon>
        <taxon>Bacillati</taxon>
        <taxon>Bacillota</taxon>
        <taxon>Clostridia</taxon>
        <taxon>Eubacteriales</taxon>
        <taxon>Clostridiaceae</taxon>
        <taxon>Clostridium</taxon>
    </lineage>
</organism>
<comment type="caution">
    <text evidence="1">The sequence shown here is derived from an EMBL/GenBank/DDBJ whole genome shotgun (WGS) entry which is preliminary data.</text>
</comment>
<reference evidence="1 2" key="1">
    <citation type="submission" date="2018-08" db="EMBL/GenBank/DDBJ databases">
        <title>A genome reference for cultivated species of the human gut microbiota.</title>
        <authorList>
            <person name="Zou Y."/>
            <person name="Xue W."/>
            <person name="Luo G."/>
        </authorList>
    </citation>
    <scope>NUCLEOTIDE SEQUENCE [LARGE SCALE GENOMIC DNA]</scope>
    <source>
        <strain evidence="1 2">OF01-2LB</strain>
    </source>
</reference>
<evidence type="ECO:0000313" key="1">
    <source>
        <dbReference type="EMBL" id="RGC14180.1"/>
    </source>
</evidence>
<proteinExistence type="predicted"/>
<sequence>MQNIDDVVIELPEYNEKIKQQFKATSEFIRNLPLTREQNDELVYRLVDDVRAARQDGFACAICKLIEKEASTDEPDDTKKEHLNNGLRKYADKVKAHVLPENDCTLDEALEILDGAMDPMDIFDLAFYLGYGKAMRIPEAEGSYQA</sequence>
<dbReference type="Proteomes" id="UP000260025">
    <property type="component" value="Unassembled WGS sequence"/>
</dbReference>
<accession>A0A3E2VU61</accession>
<dbReference type="RefSeq" id="WP_117443778.1">
    <property type="nucleotide sequence ID" value="NZ_JAJFEN010000022.1"/>
</dbReference>
<dbReference type="AlphaFoldDB" id="A0A3E2VU61"/>
<protein>
    <submittedName>
        <fullName evidence="1">Uncharacterized protein</fullName>
    </submittedName>
</protein>